<gene>
    <name evidence="10" type="ORF">GIB67_038390</name>
</gene>
<keyword evidence="5 6" id="KW-0067">ATP-binding</keyword>
<dbReference type="GO" id="GO:0005737">
    <property type="term" value="C:cytoplasm"/>
    <property type="evidence" value="ECO:0007669"/>
    <property type="project" value="TreeGrafter"/>
</dbReference>
<dbReference type="InterPro" id="IPR011009">
    <property type="entry name" value="Kinase-like_dom_sf"/>
</dbReference>
<keyword evidence="8" id="KW-0732">Signal</keyword>
<dbReference type="Pfam" id="PF00069">
    <property type="entry name" value="Pkinase"/>
    <property type="match status" value="2"/>
</dbReference>
<dbReference type="PROSITE" id="PS00107">
    <property type="entry name" value="PROTEIN_KINASE_ATP"/>
    <property type="match status" value="1"/>
</dbReference>
<evidence type="ECO:0000313" key="10">
    <source>
        <dbReference type="EMBL" id="KAF6168893.1"/>
    </source>
</evidence>
<comment type="caution">
    <text evidence="10">The sequence shown here is derived from an EMBL/GenBank/DDBJ whole genome shotgun (WGS) entry which is preliminary data.</text>
</comment>
<dbReference type="PANTHER" id="PTHR24058">
    <property type="entry name" value="DUAL SPECIFICITY PROTEIN KINASE"/>
    <property type="match status" value="1"/>
</dbReference>
<feature type="chain" id="PRO_5029732291" description="Protein kinase domain-containing protein" evidence="8">
    <location>
        <begin position="29"/>
        <end position="984"/>
    </location>
</feature>
<dbReference type="GO" id="GO:0004713">
    <property type="term" value="F:protein tyrosine kinase activity"/>
    <property type="evidence" value="ECO:0007669"/>
    <property type="project" value="TreeGrafter"/>
</dbReference>
<dbReference type="PANTHER" id="PTHR24058:SF17">
    <property type="entry name" value="HOMEODOMAIN INTERACTING PROTEIN KINASE, ISOFORM D"/>
    <property type="match status" value="1"/>
</dbReference>
<accession>A0A7J7NP50</accession>
<evidence type="ECO:0000259" key="9">
    <source>
        <dbReference type="PROSITE" id="PS50011"/>
    </source>
</evidence>
<evidence type="ECO:0000256" key="1">
    <source>
        <dbReference type="ARBA" id="ARBA00022527"/>
    </source>
</evidence>
<feature type="signal peptide" evidence="8">
    <location>
        <begin position="1"/>
        <end position="28"/>
    </location>
</feature>
<evidence type="ECO:0000256" key="6">
    <source>
        <dbReference type="PROSITE-ProRule" id="PRU10141"/>
    </source>
</evidence>
<evidence type="ECO:0000256" key="7">
    <source>
        <dbReference type="SAM" id="MobiDB-lite"/>
    </source>
</evidence>
<evidence type="ECO:0000256" key="5">
    <source>
        <dbReference type="ARBA" id="ARBA00022840"/>
    </source>
</evidence>
<keyword evidence="1" id="KW-0723">Serine/threonine-protein kinase</keyword>
<dbReference type="AlphaFoldDB" id="A0A7J7NP50"/>
<feature type="region of interest" description="Disordered" evidence="7">
    <location>
        <begin position="614"/>
        <end position="762"/>
    </location>
</feature>
<evidence type="ECO:0000256" key="4">
    <source>
        <dbReference type="ARBA" id="ARBA00022777"/>
    </source>
</evidence>
<dbReference type="GO" id="GO:0005524">
    <property type="term" value="F:ATP binding"/>
    <property type="evidence" value="ECO:0007669"/>
    <property type="project" value="UniProtKB-UniRule"/>
</dbReference>
<protein>
    <recommendedName>
        <fullName evidence="9">Protein kinase domain-containing protein</fullName>
    </recommendedName>
</protein>
<dbReference type="EMBL" id="JACGCM010000671">
    <property type="protein sequence ID" value="KAF6168893.1"/>
    <property type="molecule type" value="Genomic_DNA"/>
</dbReference>
<dbReference type="Gene3D" id="1.10.510.10">
    <property type="entry name" value="Transferase(Phosphotransferase) domain 1"/>
    <property type="match status" value="1"/>
</dbReference>
<evidence type="ECO:0000313" key="11">
    <source>
        <dbReference type="Proteomes" id="UP000541444"/>
    </source>
</evidence>
<keyword evidence="3 6" id="KW-0547">Nucleotide-binding</keyword>
<keyword evidence="4" id="KW-0418">Kinase</keyword>
<dbReference type="InterPro" id="IPR050494">
    <property type="entry name" value="Ser_Thr_dual-spec_kinase"/>
</dbReference>
<dbReference type="Gene3D" id="3.30.200.20">
    <property type="entry name" value="Phosphorylase Kinase, domain 1"/>
    <property type="match status" value="1"/>
</dbReference>
<dbReference type="SUPFAM" id="SSF56112">
    <property type="entry name" value="Protein kinase-like (PK-like)"/>
    <property type="match status" value="1"/>
</dbReference>
<dbReference type="GO" id="GO:0004674">
    <property type="term" value="F:protein serine/threonine kinase activity"/>
    <property type="evidence" value="ECO:0007669"/>
    <property type="project" value="UniProtKB-KW"/>
</dbReference>
<feature type="domain" description="Protein kinase" evidence="9">
    <location>
        <begin position="97"/>
        <end position="479"/>
    </location>
</feature>
<reference evidence="10 11" key="1">
    <citation type="journal article" date="2020" name="IScience">
        <title>Genome Sequencing of the Endangered Kingdonia uniflora (Circaeasteraceae, Ranunculales) Reveals Potential Mechanisms of Evolutionary Specialization.</title>
        <authorList>
            <person name="Sun Y."/>
            <person name="Deng T."/>
            <person name="Zhang A."/>
            <person name="Moore M.J."/>
            <person name="Landis J.B."/>
            <person name="Lin N."/>
            <person name="Zhang H."/>
            <person name="Zhang X."/>
            <person name="Huang J."/>
            <person name="Zhang X."/>
            <person name="Sun H."/>
            <person name="Wang H."/>
        </authorList>
    </citation>
    <scope>NUCLEOTIDE SEQUENCE [LARGE SCALE GENOMIC DNA]</scope>
    <source>
        <strain evidence="10">TB1705</strain>
        <tissue evidence="10">Leaf</tissue>
    </source>
</reference>
<dbReference type="InterPro" id="IPR017441">
    <property type="entry name" value="Protein_kinase_ATP_BS"/>
</dbReference>
<dbReference type="PROSITE" id="PS50011">
    <property type="entry name" value="PROTEIN_KINASE_DOM"/>
    <property type="match status" value="1"/>
</dbReference>
<evidence type="ECO:0000256" key="2">
    <source>
        <dbReference type="ARBA" id="ARBA00022679"/>
    </source>
</evidence>
<feature type="compositionally biased region" description="Polar residues" evidence="7">
    <location>
        <begin position="679"/>
        <end position="711"/>
    </location>
</feature>
<dbReference type="InterPro" id="IPR008271">
    <property type="entry name" value="Ser/Thr_kinase_AS"/>
</dbReference>
<evidence type="ECO:0000256" key="3">
    <source>
        <dbReference type="ARBA" id="ARBA00022741"/>
    </source>
</evidence>
<keyword evidence="11" id="KW-1185">Reference proteome</keyword>
<dbReference type="SMART" id="SM00220">
    <property type="entry name" value="S_TKc"/>
    <property type="match status" value="1"/>
</dbReference>
<dbReference type="Proteomes" id="UP000541444">
    <property type="component" value="Unassembled WGS sequence"/>
</dbReference>
<organism evidence="10 11">
    <name type="scientific">Kingdonia uniflora</name>
    <dbReference type="NCBI Taxonomy" id="39325"/>
    <lineage>
        <taxon>Eukaryota</taxon>
        <taxon>Viridiplantae</taxon>
        <taxon>Streptophyta</taxon>
        <taxon>Embryophyta</taxon>
        <taxon>Tracheophyta</taxon>
        <taxon>Spermatophyta</taxon>
        <taxon>Magnoliopsida</taxon>
        <taxon>Ranunculales</taxon>
        <taxon>Circaeasteraceae</taxon>
        <taxon>Kingdonia</taxon>
    </lineage>
</organism>
<proteinExistence type="predicted"/>
<sequence length="984" mass="108977">MGSSFLSVLGLHNSFVLGLLVLLGPVSSQLVVKLTKDIIDTYQSCNPDFKYSEALNPKRYLTSPSIGVLNDGRDNANSDLILTPNYVLINVNSKRRYVVKDVLGQGTFGQVAKCWVSETNSYVAIKIIKNQPAYYQQALVEVSLLKTLNHKFDPEDTHHIVRIHEFFVFQRHLCISFELLDTNLYELLKINDFKGLPLHIVQVFTRQILCALVLMKDAGIIHCDLKPENILLCTSVKPPAIKVIDFGSACLEDRTVYSYIQSRYYRSPEVLLGYRLNNILETQVISMWLGGFSFSFDTCSSLNLALRLALDPFFRYTTAIDMWSLGCIVSELFLGLPLFPGASEFDLLRRMIKILGGQPPDHLLNEASNTVKFFKPLADATSLEKKLVSFCGRSKYGALNEQEYEAKELKKPLVAKEYFKHVKLEEIVTSYPHRKNLDAEEITREKITRLAMIDFLRGLMEFDPAKRWSPLQASKHPFVTGEAFKAPYKPLPETPYMRVIPNKRLSHNPGGGHWFPAGLSPQVISANRGLQQSSPQFQNAQFSHSGSYGSLGSHGSYTDGAGYGSSYGSYGDDNSMYTYYSPGLNIHAQNGGVSAMGTSQFSHGNGPGFSPMSLGASPSQFTPPKSHIQVPTGSPGKYGPTSPARGGGIHGSPLGRGMVVNPLNRRKSWGNPGIFPMQPQENASSIQSPSEGNSRGQGGSPRSVQSSSNMPNWRLQRGNARSTSGSFAPSSSVSHSMPSEVTFEKPESSLLPDPGDWDPNYSDELLLQEDSSETSSLASELTNGMRLNHTVVSTAGVGRFNSASYQPTTNPVLFNQRTNGPVQTYSHAEMGSPPSDHNIYDMHAGGYTRPVSKHSHSMPHFSQNSPSRFFQQPVQMFNYGQPTFPRGGQWNHHMVQPPLSNFNNMGPHSSDNNTYMASSSCVGRLLQRSFVAYAACPVADSSAYPVGLNMILHLEEHVLSVYDTKEAELLYSRAFFFKRTWFTV</sequence>
<keyword evidence="2" id="KW-0808">Transferase</keyword>
<name>A0A7J7NP50_9MAGN</name>
<feature type="compositionally biased region" description="Low complexity" evidence="7">
    <location>
        <begin position="722"/>
        <end position="739"/>
    </location>
</feature>
<dbReference type="OrthoDB" id="9332038at2759"/>
<dbReference type="PROSITE" id="PS00108">
    <property type="entry name" value="PROTEIN_KINASE_ST"/>
    <property type="match status" value="1"/>
</dbReference>
<feature type="binding site" evidence="6">
    <location>
        <position position="126"/>
    </location>
    <ligand>
        <name>ATP</name>
        <dbReference type="ChEBI" id="CHEBI:30616"/>
    </ligand>
</feature>
<evidence type="ECO:0000256" key="8">
    <source>
        <dbReference type="SAM" id="SignalP"/>
    </source>
</evidence>
<dbReference type="InterPro" id="IPR000719">
    <property type="entry name" value="Prot_kinase_dom"/>
</dbReference>